<reference evidence="1 2" key="1">
    <citation type="submission" date="2015-09" db="EMBL/GenBank/DDBJ databases">
        <title>Genome announcement of multiple Pseudomonas syringae strains.</title>
        <authorList>
            <person name="Thakur S."/>
            <person name="Wang P.W."/>
            <person name="Gong Y."/>
            <person name="Weir B.S."/>
            <person name="Guttman D.S."/>
        </authorList>
    </citation>
    <scope>NUCLEOTIDE SEQUENCE [LARGE SCALE GENOMIC DNA]</scope>
    <source>
        <strain evidence="1 2">ICMP17001</strain>
    </source>
</reference>
<dbReference type="PATRIC" id="fig|317659.3.peg.1847"/>
<accession>A0A0P9NCI4</accession>
<evidence type="ECO:0000313" key="1">
    <source>
        <dbReference type="EMBL" id="KPW95024.1"/>
    </source>
</evidence>
<dbReference type="Proteomes" id="UP000051335">
    <property type="component" value="Unassembled WGS sequence"/>
</dbReference>
<dbReference type="RefSeq" id="WP_003341904.1">
    <property type="nucleotide sequence ID" value="NZ_LJQC01000717.1"/>
</dbReference>
<organism evidence="1 2">
    <name type="scientific">Pseudomonas syringae pv. coryli</name>
    <dbReference type="NCBI Taxonomy" id="317659"/>
    <lineage>
        <taxon>Bacteria</taxon>
        <taxon>Pseudomonadati</taxon>
        <taxon>Pseudomonadota</taxon>
        <taxon>Gammaproteobacteria</taxon>
        <taxon>Pseudomonadales</taxon>
        <taxon>Pseudomonadaceae</taxon>
        <taxon>Pseudomonas</taxon>
    </lineage>
</organism>
<gene>
    <name evidence="1" type="ORF">ALO75_101515</name>
</gene>
<proteinExistence type="predicted"/>
<keyword evidence="2" id="KW-1185">Reference proteome</keyword>
<comment type="caution">
    <text evidence="1">The sequence shown here is derived from an EMBL/GenBank/DDBJ whole genome shotgun (WGS) entry which is preliminary data.</text>
</comment>
<protein>
    <submittedName>
        <fullName evidence="1">Uncharacterized protein</fullName>
    </submittedName>
</protein>
<dbReference type="AlphaFoldDB" id="A0A0P9NCI4"/>
<sequence>MPRSPENILSEEAIQELEAQIPAKASIATRMAYEKAKSSGQTVLLSKGGFIVAECADGTEKVVCASKPRRKVTTGSFRIGPGSTTSART</sequence>
<dbReference type="EMBL" id="LJQC01000717">
    <property type="protein sequence ID" value="KPW95024.1"/>
    <property type="molecule type" value="Genomic_DNA"/>
</dbReference>
<evidence type="ECO:0000313" key="2">
    <source>
        <dbReference type="Proteomes" id="UP000051335"/>
    </source>
</evidence>
<name>A0A0P9NCI4_9PSED</name>